<protein>
    <submittedName>
        <fullName evidence="1">Uncharacterized protein</fullName>
    </submittedName>
</protein>
<evidence type="ECO:0000313" key="2">
    <source>
        <dbReference type="Proteomes" id="UP000799439"/>
    </source>
</evidence>
<dbReference type="Proteomes" id="UP000799439">
    <property type="component" value="Unassembled WGS sequence"/>
</dbReference>
<evidence type="ECO:0000313" key="1">
    <source>
        <dbReference type="EMBL" id="KAF2154411.1"/>
    </source>
</evidence>
<keyword evidence="2" id="KW-1185">Reference proteome</keyword>
<organism evidence="1 2">
    <name type="scientific">Myriangium duriaei CBS 260.36</name>
    <dbReference type="NCBI Taxonomy" id="1168546"/>
    <lineage>
        <taxon>Eukaryota</taxon>
        <taxon>Fungi</taxon>
        <taxon>Dikarya</taxon>
        <taxon>Ascomycota</taxon>
        <taxon>Pezizomycotina</taxon>
        <taxon>Dothideomycetes</taxon>
        <taxon>Dothideomycetidae</taxon>
        <taxon>Myriangiales</taxon>
        <taxon>Myriangiaceae</taxon>
        <taxon>Myriangium</taxon>
    </lineage>
</organism>
<comment type="caution">
    <text evidence="1">The sequence shown here is derived from an EMBL/GenBank/DDBJ whole genome shotgun (WGS) entry which is preliminary data.</text>
</comment>
<sequence length="174" mass="19798">MHWIGTIVPRIRHSRVLKRRVIANGVCRLIQKQDSVTSGRMRSTFHGRDLLHSTTGFRSTSLQPRLPSKADGNFEAQLLTDASLSVSATSESHRFSFLLRRLATASVSPRWRLASIEKQAQAYCILHHDVFVLIRSATLLDLVRQSRIAGPQYYNGFTGWIRGTKPWGWSRENL</sequence>
<reference evidence="1" key="1">
    <citation type="journal article" date="2020" name="Stud. Mycol.">
        <title>101 Dothideomycetes genomes: a test case for predicting lifestyles and emergence of pathogens.</title>
        <authorList>
            <person name="Haridas S."/>
            <person name="Albert R."/>
            <person name="Binder M."/>
            <person name="Bloem J."/>
            <person name="Labutti K."/>
            <person name="Salamov A."/>
            <person name="Andreopoulos B."/>
            <person name="Baker S."/>
            <person name="Barry K."/>
            <person name="Bills G."/>
            <person name="Bluhm B."/>
            <person name="Cannon C."/>
            <person name="Castanera R."/>
            <person name="Culley D."/>
            <person name="Daum C."/>
            <person name="Ezra D."/>
            <person name="Gonzalez J."/>
            <person name="Henrissat B."/>
            <person name="Kuo A."/>
            <person name="Liang C."/>
            <person name="Lipzen A."/>
            <person name="Lutzoni F."/>
            <person name="Magnuson J."/>
            <person name="Mondo S."/>
            <person name="Nolan M."/>
            <person name="Ohm R."/>
            <person name="Pangilinan J."/>
            <person name="Park H.-J."/>
            <person name="Ramirez L."/>
            <person name="Alfaro M."/>
            <person name="Sun H."/>
            <person name="Tritt A."/>
            <person name="Yoshinaga Y."/>
            <person name="Zwiers L.-H."/>
            <person name="Turgeon B."/>
            <person name="Goodwin S."/>
            <person name="Spatafora J."/>
            <person name="Crous P."/>
            <person name="Grigoriev I."/>
        </authorList>
    </citation>
    <scope>NUCLEOTIDE SEQUENCE</scope>
    <source>
        <strain evidence="1">CBS 260.36</strain>
    </source>
</reference>
<gene>
    <name evidence="1" type="ORF">K461DRAFT_128861</name>
</gene>
<proteinExistence type="predicted"/>
<name>A0A9P4J3G2_9PEZI</name>
<dbReference type="EMBL" id="ML996084">
    <property type="protein sequence ID" value="KAF2154411.1"/>
    <property type="molecule type" value="Genomic_DNA"/>
</dbReference>
<accession>A0A9P4J3G2</accession>
<dbReference type="AlphaFoldDB" id="A0A9P4J3G2"/>